<dbReference type="EMBL" id="WHLY01000002">
    <property type="protein sequence ID" value="MPR36937.1"/>
    <property type="molecule type" value="Genomic_DNA"/>
</dbReference>
<reference evidence="1 2" key="1">
    <citation type="submission" date="2019-10" db="EMBL/GenBank/DDBJ databases">
        <title>Draft Genome Sequence of Cytophagaceae sp. SJW1-29.</title>
        <authorList>
            <person name="Choi A."/>
        </authorList>
    </citation>
    <scope>NUCLEOTIDE SEQUENCE [LARGE SCALE GENOMIC DNA]</scope>
    <source>
        <strain evidence="1 2">SJW1-29</strain>
    </source>
</reference>
<evidence type="ECO:0008006" key="3">
    <source>
        <dbReference type="Google" id="ProtNLM"/>
    </source>
</evidence>
<dbReference type="AlphaFoldDB" id="A0A7C9BLZ2"/>
<gene>
    <name evidence="1" type="ORF">GBK04_27290</name>
</gene>
<comment type="caution">
    <text evidence="1">The sequence shown here is derived from an EMBL/GenBank/DDBJ whole genome shotgun (WGS) entry which is preliminary data.</text>
</comment>
<evidence type="ECO:0000313" key="2">
    <source>
        <dbReference type="Proteomes" id="UP000479293"/>
    </source>
</evidence>
<accession>A0A7C9BLZ2</accession>
<name>A0A7C9BLZ2_9BACT</name>
<evidence type="ECO:0000313" key="1">
    <source>
        <dbReference type="EMBL" id="MPR36937.1"/>
    </source>
</evidence>
<dbReference type="RefSeq" id="WP_152765269.1">
    <property type="nucleotide sequence ID" value="NZ_WHLY01000002.1"/>
</dbReference>
<sequence length="334" mass="37266">MASNVVDVSALSEFLTKDRKDYGKIFGLKMADGFAAKGDFVRLGINQEISLVRDELDNLTQPGRTGTTNFSTTFIRQKERIGKLKPAKVDLKLTEEELYKLRVSYIGQREPGNPRDINSLPGRNYIMNRVMMGIGREINRAIFKGVENRATGVQGGLNLFDGLDFKLTAGYTTVANGGVEDIPAANKVVGAAGSVTEANILGELKKIVNLIYSSTTLIEYKDENASLFIPPLWYQFMVNALDSALSNGSQVVSKQGNSYVFNLLPNTVIKPRTYMIGVDNMVWSPDGNLFWLHQDVDTDIPRIKFQEVDRDLKILMDFELNVEYADGRVIVLYK</sequence>
<keyword evidence="2" id="KW-1185">Reference proteome</keyword>
<proteinExistence type="predicted"/>
<protein>
    <recommendedName>
        <fullName evidence="3">Phage major capsid protein</fullName>
    </recommendedName>
</protein>
<organism evidence="1 2">
    <name type="scientific">Salmonirosea aquatica</name>
    <dbReference type="NCBI Taxonomy" id="2654236"/>
    <lineage>
        <taxon>Bacteria</taxon>
        <taxon>Pseudomonadati</taxon>
        <taxon>Bacteroidota</taxon>
        <taxon>Cytophagia</taxon>
        <taxon>Cytophagales</taxon>
        <taxon>Spirosomataceae</taxon>
        <taxon>Salmonirosea</taxon>
    </lineage>
</organism>
<dbReference type="Proteomes" id="UP000479293">
    <property type="component" value="Unassembled WGS sequence"/>
</dbReference>